<comment type="caution">
    <text evidence="2">The sequence shown here is derived from an EMBL/GenBank/DDBJ whole genome shotgun (WGS) entry which is preliminary data.</text>
</comment>
<sequence>MSLVWRNYASPAREEDFSGLPADYISVGSIDLFAEDAIEYAGRLLRAGVATELHMYPRGHYGFSSIQEARILNAETRDSLEGLRCAFFG</sequence>
<evidence type="ECO:0000313" key="3">
    <source>
        <dbReference type="Proteomes" id="UP000187465"/>
    </source>
</evidence>
<dbReference type="EMBL" id="MKQP01000014">
    <property type="protein sequence ID" value="OMD33176.1"/>
    <property type="molecule type" value="Genomic_DNA"/>
</dbReference>
<dbReference type="SUPFAM" id="SSF53474">
    <property type="entry name" value="alpha/beta-Hydrolases"/>
    <property type="match status" value="1"/>
</dbReference>
<protein>
    <recommendedName>
        <fullName evidence="1">Alpha/beta hydrolase fold-3 domain-containing protein</fullName>
    </recommendedName>
</protein>
<proteinExistence type="predicted"/>
<dbReference type="InterPro" id="IPR013094">
    <property type="entry name" value="AB_hydrolase_3"/>
</dbReference>
<feature type="domain" description="Alpha/beta hydrolase fold-3" evidence="1">
    <location>
        <begin position="7"/>
        <end position="63"/>
    </location>
</feature>
<dbReference type="AlphaFoldDB" id="A0A1R0XDQ6"/>
<accession>A0A1R0XDQ6</accession>
<dbReference type="RefSeq" id="WP_036689588.1">
    <property type="nucleotide sequence ID" value="NZ_MKQP01000014.1"/>
</dbReference>
<name>A0A1R0XDQ6_9BACL</name>
<gene>
    <name evidence="2" type="ORF">BJP51_12495</name>
</gene>
<dbReference type="GO" id="GO:0016787">
    <property type="term" value="F:hydrolase activity"/>
    <property type="evidence" value="ECO:0007669"/>
    <property type="project" value="InterPro"/>
</dbReference>
<dbReference type="Proteomes" id="UP000187465">
    <property type="component" value="Unassembled WGS sequence"/>
</dbReference>
<dbReference type="Pfam" id="PF07859">
    <property type="entry name" value="Abhydrolase_3"/>
    <property type="match status" value="1"/>
</dbReference>
<evidence type="ECO:0000259" key="1">
    <source>
        <dbReference type="Pfam" id="PF07859"/>
    </source>
</evidence>
<dbReference type="InterPro" id="IPR029058">
    <property type="entry name" value="AB_hydrolase_fold"/>
</dbReference>
<reference evidence="2 3" key="1">
    <citation type="submission" date="2016-10" db="EMBL/GenBank/DDBJ databases">
        <title>Paenibacillus species isolates.</title>
        <authorList>
            <person name="Beno S.M."/>
        </authorList>
    </citation>
    <scope>NUCLEOTIDE SEQUENCE [LARGE SCALE GENOMIC DNA]</scope>
    <source>
        <strain evidence="2 3">FSL H7-0604</strain>
    </source>
</reference>
<dbReference type="Gene3D" id="3.40.50.1820">
    <property type="entry name" value="alpha/beta hydrolase"/>
    <property type="match status" value="1"/>
</dbReference>
<evidence type="ECO:0000313" key="2">
    <source>
        <dbReference type="EMBL" id="OMD33176.1"/>
    </source>
</evidence>
<organism evidence="2 3">
    <name type="scientific">Paenibacillus odorifer</name>
    <dbReference type="NCBI Taxonomy" id="189426"/>
    <lineage>
        <taxon>Bacteria</taxon>
        <taxon>Bacillati</taxon>
        <taxon>Bacillota</taxon>
        <taxon>Bacilli</taxon>
        <taxon>Bacillales</taxon>
        <taxon>Paenibacillaceae</taxon>
        <taxon>Paenibacillus</taxon>
    </lineage>
</organism>